<dbReference type="GeneID" id="81626554"/>
<keyword evidence="3" id="KW-1185">Reference proteome</keyword>
<sequence length="157" mass="17063">MGTTNPSPPSAPSRSPTTTTVPSEPNHQDPSTLKSSSTFSSTSSSSSSSSTSSSVVTAIQQNVSSLVGPHIDHVKGAVNENVTPVAQEALQLSQRTVREIVNQIYPEPEPEPQKGLDPSHPDYHQIDQMHDEQVCDYLRHKHRSTASQPLQRLKRDS</sequence>
<evidence type="ECO:0000313" key="2">
    <source>
        <dbReference type="EMBL" id="KAJ5480810.1"/>
    </source>
</evidence>
<feature type="compositionally biased region" description="Pro residues" evidence="1">
    <location>
        <begin position="1"/>
        <end position="11"/>
    </location>
</feature>
<dbReference type="RefSeq" id="XP_056788240.1">
    <property type="nucleotide sequence ID" value="XM_056936305.1"/>
</dbReference>
<comment type="caution">
    <text evidence="2">The sequence shown here is derived from an EMBL/GenBank/DDBJ whole genome shotgun (WGS) entry which is preliminary data.</text>
</comment>
<accession>A0A9W9X1R4</accession>
<protein>
    <submittedName>
        <fullName evidence="2">Uncharacterized protein</fullName>
    </submittedName>
</protein>
<dbReference type="AlphaFoldDB" id="A0A9W9X1R4"/>
<proteinExistence type="predicted"/>
<dbReference type="EMBL" id="JAPWDQ010000009">
    <property type="protein sequence ID" value="KAJ5480810.1"/>
    <property type="molecule type" value="Genomic_DNA"/>
</dbReference>
<organism evidence="2 3">
    <name type="scientific">Penicillium diatomitis</name>
    <dbReference type="NCBI Taxonomy" id="2819901"/>
    <lineage>
        <taxon>Eukaryota</taxon>
        <taxon>Fungi</taxon>
        <taxon>Dikarya</taxon>
        <taxon>Ascomycota</taxon>
        <taxon>Pezizomycotina</taxon>
        <taxon>Eurotiomycetes</taxon>
        <taxon>Eurotiomycetidae</taxon>
        <taxon>Eurotiales</taxon>
        <taxon>Aspergillaceae</taxon>
        <taxon>Penicillium</taxon>
    </lineage>
</organism>
<evidence type="ECO:0000256" key="1">
    <source>
        <dbReference type="SAM" id="MobiDB-lite"/>
    </source>
</evidence>
<reference evidence="2" key="2">
    <citation type="journal article" date="2023" name="IMA Fungus">
        <title>Comparative genomic study of the Penicillium genus elucidates a diverse pangenome and 15 lateral gene transfer events.</title>
        <authorList>
            <person name="Petersen C."/>
            <person name="Sorensen T."/>
            <person name="Nielsen M.R."/>
            <person name="Sondergaard T.E."/>
            <person name="Sorensen J.L."/>
            <person name="Fitzpatrick D.A."/>
            <person name="Frisvad J.C."/>
            <person name="Nielsen K.L."/>
        </authorList>
    </citation>
    <scope>NUCLEOTIDE SEQUENCE</scope>
    <source>
        <strain evidence="2">IBT 30728</strain>
    </source>
</reference>
<feature type="region of interest" description="Disordered" evidence="1">
    <location>
        <begin position="102"/>
        <end position="157"/>
    </location>
</feature>
<dbReference type="Proteomes" id="UP001148312">
    <property type="component" value="Unassembled WGS sequence"/>
</dbReference>
<gene>
    <name evidence="2" type="ORF">N7539_006704</name>
</gene>
<feature type="region of interest" description="Disordered" evidence="1">
    <location>
        <begin position="1"/>
        <end position="57"/>
    </location>
</feature>
<evidence type="ECO:0000313" key="3">
    <source>
        <dbReference type="Proteomes" id="UP001148312"/>
    </source>
</evidence>
<feature type="compositionally biased region" description="Basic and acidic residues" evidence="1">
    <location>
        <begin position="111"/>
        <end position="133"/>
    </location>
</feature>
<feature type="compositionally biased region" description="Low complexity" evidence="1">
    <location>
        <begin position="12"/>
        <end position="25"/>
    </location>
</feature>
<reference evidence="2" key="1">
    <citation type="submission" date="2022-12" db="EMBL/GenBank/DDBJ databases">
        <authorList>
            <person name="Petersen C."/>
        </authorList>
    </citation>
    <scope>NUCLEOTIDE SEQUENCE</scope>
    <source>
        <strain evidence="2">IBT 30728</strain>
    </source>
</reference>
<feature type="compositionally biased region" description="Low complexity" evidence="1">
    <location>
        <begin position="35"/>
        <end position="54"/>
    </location>
</feature>
<name>A0A9W9X1R4_9EURO</name>